<dbReference type="OrthoDB" id="3691291at2759"/>
<protein>
    <submittedName>
        <fullName evidence="3">Uncharacterized protein</fullName>
    </submittedName>
</protein>
<gene>
    <name evidence="3" type="ORF">BU23DRAFT_549272</name>
</gene>
<keyword evidence="4" id="KW-1185">Reference proteome</keyword>
<feature type="signal peptide" evidence="2">
    <location>
        <begin position="1"/>
        <end position="19"/>
    </location>
</feature>
<evidence type="ECO:0000313" key="3">
    <source>
        <dbReference type="EMBL" id="KAF1979263.1"/>
    </source>
</evidence>
<name>A0A6A5VNG4_9PLEO</name>
<evidence type="ECO:0000313" key="4">
    <source>
        <dbReference type="Proteomes" id="UP000800036"/>
    </source>
</evidence>
<proteinExistence type="predicted"/>
<sequence length="184" mass="18779">MMLVQPLACALLFVVGASAQTTEEGFMTIQTVIPTETEGASTSACFEVCVVEPCTQCPLTNPLHTSETIPQLTFCNGVYTNTPCSTATGMMSIPQGETPIPSSLLSTSTAPVSVSRESSSTAPSSTTSRGSSSNSESHSQTPSATSSGTGSAKSSTSSPGAASSAFNRDAGFGWLTALFAWTLL</sequence>
<keyword evidence="2" id="KW-0732">Signal</keyword>
<feature type="region of interest" description="Disordered" evidence="1">
    <location>
        <begin position="90"/>
        <end position="162"/>
    </location>
</feature>
<organism evidence="3 4">
    <name type="scientific">Bimuria novae-zelandiae CBS 107.79</name>
    <dbReference type="NCBI Taxonomy" id="1447943"/>
    <lineage>
        <taxon>Eukaryota</taxon>
        <taxon>Fungi</taxon>
        <taxon>Dikarya</taxon>
        <taxon>Ascomycota</taxon>
        <taxon>Pezizomycotina</taxon>
        <taxon>Dothideomycetes</taxon>
        <taxon>Pleosporomycetidae</taxon>
        <taxon>Pleosporales</taxon>
        <taxon>Massarineae</taxon>
        <taxon>Didymosphaeriaceae</taxon>
        <taxon>Bimuria</taxon>
    </lineage>
</organism>
<reference evidence="3" key="1">
    <citation type="journal article" date="2020" name="Stud. Mycol.">
        <title>101 Dothideomycetes genomes: a test case for predicting lifestyles and emergence of pathogens.</title>
        <authorList>
            <person name="Haridas S."/>
            <person name="Albert R."/>
            <person name="Binder M."/>
            <person name="Bloem J."/>
            <person name="Labutti K."/>
            <person name="Salamov A."/>
            <person name="Andreopoulos B."/>
            <person name="Baker S."/>
            <person name="Barry K."/>
            <person name="Bills G."/>
            <person name="Bluhm B."/>
            <person name="Cannon C."/>
            <person name="Castanera R."/>
            <person name="Culley D."/>
            <person name="Daum C."/>
            <person name="Ezra D."/>
            <person name="Gonzalez J."/>
            <person name="Henrissat B."/>
            <person name="Kuo A."/>
            <person name="Liang C."/>
            <person name="Lipzen A."/>
            <person name="Lutzoni F."/>
            <person name="Magnuson J."/>
            <person name="Mondo S."/>
            <person name="Nolan M."/>
            <person name="Ohm R."/>
            <person name="Pangilinan J."/>
            <person name="Park H.-J."/>
            <person name="Ramirez L."/>
            <person name="Alfaro M."/>
            <person name="Sun H."/>
            <person name="Tritt A."/>
            <person name="Yoshinaga Y."/>
            <person name="Zwiers L.-H."/>
            <person name="Turgeon B."/>
            <person name="Goodwin S."/>
            <person name="Spatafora J."/>
            <person name="Crous P."/>
            <person name="Grigoriev I."/>
        </authorList>
    </citation>
    <scope>NUCLEOTIDE SEQUENCE</scope>
    <source>
        <strain evidence="3">CBS 107.79</strain>
    </source>
</reference>
<dbReference type="Proteomes" id="UP000800036">
    <property type="component" value="Unassembled WGS sequence"/>
</dbReference>
<evidence type="ECO:0000256" key="2">
    <source>
        <dbReference type="SAM" id="SignalP"/>
    </source>
</evidence>
<feature type="chain" id="PRO_5025670991" evidence="2">
    <location>
        <begin position="20"/>
        <end position="184"/>
    </location>
</feature>
<dbReference type="AlphaFoldDB" id="A0A6A5VNG4"/>
<dbReference type="EMBL" id="ML976658">
    <property type="protein sequence ID" value="KAF1979263.1"/>
    <property type="molecule type" value="Genomic_DNA"/>
</dbReference>
<feature type="compositionally biased region" description="Low complexity" evidence="1">
    <location>
        <begin position="101"/>
        <end position="162"/>
    </location>
</feature>
<accession>A0A6A5VNG4</accession>
<evidence type="ECO:0000256" key="1">
    <source>
        <dbReference type="SAM" id="MobiDB-lite"/>
    </source>
</evidence>